<evidence type="ECO:0000259" key="11">
    <source>
        <dbReference type="Pfam" id="PF00768"/>
    </source>
</evidence>
<dbReference type="PANTHER" id="PTHR21581">
    <property type="entry name" value="D-ALANYL-D-ALANINE CARBOXYPEPTIDASE"/>
    <property type="match status" value="1"/>
</dbReference>
<dbReference type="SUPFAM" id="SSF110997">
    <property type="entry name" value="Sporulation related repeat"/>
    <property type="match status" value="1"/>
</dbReference>
<dbReference type="GO" id="GO:0071555">
    <property type="term" value="P:cell wall organization"/>
    <property type="evidence" value="ECO:0007669"/>
    <property type="project" value="UniProtKB-KW"/>
</dbReference>
<keyword evidence="2 10" id="KW-0732">Signal</keyword>
<keyword evidence="4" id="KW-0133">Cell shape</keyword>
<feature type="domain" description="SPOR" evidence="12">
    <location>
        <begin position="330"/>
        <end position="399"/>
    </location>
</feature>
<gene>
    <name evidence="13" type="ORF">IAC77_02940</name>
</gene>
<feature type="domain" description="Peptidase S11 D-alanyl-D-alanine carboxypeptidase A N-terminal" evidence="11">
    <location>
        <begin position="24"/>
        <end position="243"/>
    </location>
</feature>
<comment type="similarity">
    <text evidence="1 9">Belongs to the peptidase S11 family.</text>
</comment>
<evidence type="ECO:0000256" key="10">
    <source>
        <dbReference type="SAM" id="SignalP"/>
    </source>
</evidence>
<dbReference type="InterPro" id="IPR012338">
    <property type="entry name" value="Beta-lactam/transpept-like"/>
</dbReference>
<keyword evidence="6" id="KW-0961">Cell wall biogenesis/degradation</keyword>
<evidence type="ECO:0000313" key="14">
    <source>
        <dbReference type="Proteomes" id="UP000721442"/>
    </source>
</evidence>
<keyword evidence="3" id="KW-0378">Hydrolase</keyword>
<feature type="active site" evidence="7">
    <location>
        <position position="110"/>
    </location>
</feature>
<sequence length="401" mass="42559">MKGFLAIFLSCITLACGAMAAPYRAALVADMDTGQILYKENSTVPNYPASLTKIMTLYLTFDALKHGRLHLDDYLIVSKSAAAAEPVKLGLTAGSKIRVEDAIKALTVLSANDVARVLAENLKGGQEGNFADLMTRVAAEIGLSGTNFENSSGLPNDDHMSTARDIALLSMAVYKHFPQYWKYFGIKTWTYNGKTYTNGNRLLGTYPGCDGMKTGYTRKSKYSLVATANRDGHHLIAVVLGADNKDVRASVATNLLNTGFEKLASGAPVTAVESTTYYAPAVAQPAPQPAPTYTVSTYSPPAGAPTTFGAAYTAATAQTAPRVDVSNNAPGNAGVQFGAFSSRAAADAQVANVRNLLGVETVVESAPNGMLRVRANNLSESSAQNIRTRAQNMGIECYVFH</sequence>
<keyword evidence="5" id="KW-0573">Peptidoglycan synthesis</keyword>
<proteinExistence type="inferred from homology"/>
<name>A0A940DF64_9PROT</name>
<dbReference type="InterPro" id="IPR036680">
    <property type="entry name" value="SPOR-like_sf"/>
</dbReference>
<evidence type="ECO:0000256" key="9">
    <source>
        <dbReference type="RuleBase" id="RU004016"/>
    </source>
</evidence>
<reference evidence="13" key="2">
    <citation type="journal article" date="2021" name="PeerJ">
        <title>Extensive microbial diversity within the chicken gut microbiome revealed by metagenomics and culture.</title>
        <authorList>
            <person name="Gilroy R."/>
            <person name="Ravi A."/>
            <person name="Getino M."/>
            <person name="Pursley I."/>
            <person name="Horton D.L."/>
            <person name="Alikhan N.F."/>
            <person name="Baker D."/>
            <person name="Gharbi K."/>
            <person name="Hall N."/>
            <person name="Watson M."/>
            <person name="Adriaenssens E.M."/>
            <person name="Foster-Nyarko E."/>
            <person name="Jarju S."/>
            <person name="Secka A."/>
            <person name="Antonio M."/>
            <person name="Oren A."/>
            <person name="Chaudhuri R.R."/>
            <person name="La Ragione R."/>
            <person name="Hildebrand F."/>
            <person name="Pallen M.J."/>
        </authorList>
    </citation>
    <scope>NUCLEOTIDE SEQUENCE</scope>
    <source>
        <strain evidence="13">B1-16210</strain>
    </source>
</reference>
<dbReference type="Proteomes" id="UP000721442">
    <property type="component" value="Unassembled WGS sequence"/>
</dbReference>
<dbReference type="GO" id="GO:0009002">
    <property type="term" value="F:serine-type D-Ala-D-Ala carboxypeptidase activity"/>
    <property type="evidence" value="ECO:0007669"/>
    <property type="project" value="InterPro"/>
</dbReference>
<evidence type="ECO:0000256" key="3">
    <source>
        <dbReference type="ARBA" id="ARBA00022801"/>
    </source>
</evidence>
<evidence type="ECO:0000256" key="2">
    <source>
        <dbReference type="ARBA" id="ARBA00022729"/>
    </source>
</evidence>
<evidence type="ECO:0000256" key="6">
    <source>
        <dbReference type="ARBA" id="ARBA00023316"/>
    </source>
</evidence>
<dbReference type="Gene3D" id="3.40.710.10">
    <property type="entry name" value="DD-peptidase/beta-lactamase superfamily"/>
    <property type="match status" value="1"/>
</dbReference>
<dbReference type="EMBL" id="JADINE010000036">
    <property type="protein sequence ID" value="MBO8407393.1"/>
    <property type="molecule type" value="Genomic_DNA"/>
</dbReference>
<evidence type="ECO:0000259" key="12">
    <source>
        <dbReference type="Pfam" id="PF05036"/>
    </source>
</evidence>
<dbReference type="GO" id="GO:0042834">
    <property type="term" value="F:peptidoglycan binding"/>
    <property type="evidence" value="ECO:0007669"/>
    <property type="project" value="InterPro"/>
</dbReference>
<keyword evidence="13" id="KW-0121">Carboxypeptidase</keyword>
<dbReference type="SUPFAM" id="SSF56601">
    <property type="entry name" value="beta-lactamase/transpeptidase-like"/>
    <property type="match status" value="1"/>
</dbReference>
<dbReference type="InterPro" id="IPR001967">
    <property type="entry name" value="Peptidase_S11_N"/>
</dbReference>
<dbReference type="InterPro" id="IPR018044">
    <property type="entry name" value="Peptidase_S11"/>
</dbReference>
<dbReference type="Gene3D" id="3.30.70.1070">
    <property type="entry name" value="Sporulation related repeat"/>
    <property type="match status" value="1"/>
</dbReference>
<reference evidence="13" key="1">
    <citation type="submission" date="2020-10" db="EMBL/GenBank/DDBJ databases">
        <authorList>
            <person name="Gilroy R."/>
        </authorList>
    </citation>
    <scope>NUCLEOTIDE SEQUENCE</scope>
    <source>
        <strain evidence="13">B1-16210</strain>
    </source>
</reference>
<feature type="signal peptide" evidence="10">
    <location>
        <begin position="1"/>
        <end position="20"/>
    </location>
</feature>
<dbReference type="InterPro" id="IPR007730">
    <property type="entry name" value="SPOR-like_dom"/>
</dbReference>
<comment type="caution">
    <text evidence="13">The sequence shown here is derived from an EMBL/GenBank/DDBJ whole genome shotgun (WGS) entry which is preliminary data.</text>
</comment>
<evidence type="ECO:0000256" key="4">
    <source>
        <dbReference type="ARBA" id="ARBA00022960"/>
    </source>
</evidence>
<feature type="binding site" evidence="8">
    <location>
        <position position="213"/>
    </location>
    <ligand>
        <name>substrate</name>
    </ligand>
</feature>
<evidence type="ECO:0000256" key="7">
    <source>
        <dbReference type="PIRSR" id="PIRSR618044-1"/>
    </source>
</evidence>
<evidence type="ECO:0000256" key="1">
    <source>
        <dbReference type="ARBA" id="ARBA00007164"/>
    </source>
</evidence>
<dbReference type="PRINTS" id="PR00725">
    <property type="entry name" value="DADACBPTASE1"/>
</dbReference>
<feature type="chain" id="PRO_5036729021" evidence="10">
    <location>
        <begin position="21"/>
        <end position="401"/>
    </location>
</feature>
<accession>A0A940DF64</accession>
<evidence type="ECO:0000313" key="13">
    <source>
        <dbReference type="EMBL" id="MBO8407393.1"/>
    </source>
</evidence>
<evidence type="ECO:0000256" key="8">
    <source>
        <dbReference type="PIRSR" id="PIRSR618044-2"/>
    </source>
</evidence>
<dbReference type="AlphaFoldDB" id="A0A940DF64"/>
<organism evidence="13 14">
    <name type="scientific">Candidatus Enterousia excrementavium</name>
    <dbReference type="NCBI Taxonomy" id="2840789"/>
    <lineage>
        <taxon>Bacteria</taxon>
        <taxon>Pseudomonadati</taxon>
        <taxon>Pseudomonadota</taxon>
        <taxon>Alphaproteobacteria</taxon>
        <taxon>Candidatus Enterousia</taxon>
    </lineage>
</organism>
<dbReference type="GO" id="GO:0008360">
    <property type="term" value="P:regulation of cell shape"/>
    <property type="evidence" value="ECO:0007669"/>
    <property type="project" value="UniProtKB-KW"/>
</dbReference>
<dbReference type="GO" id="GO:0009252">
    <property type="term" value="P:peptidoglycan biosynthetic process"/>
    <property type="evidence" value="ECO:0007669"/>
    <property type="project" value="UniProtKB-KW"/>
</dbReference>
<protein>
    <submittedName>
        <fullName evidence="13">D-alanyl-D-alanine carboxypeptidase</fullName>
    </submittedName>
</protein>
<feature type="active site" description="Proton acceptor" evidence="7">
    <location>
        <position position="53"/>
    </location>
</feature>
<dbReference type="PANTHER" id="PTHR21581:SF6">
    <property type="entry name" value="TRAFFICKING PROTEIN PARTICLE COMPLEX SUBUNIT 12"/>
    <property type="match status" value="1"/>
</dbReference>
<dbReference type="Pfam" id="PF05036">
    <property type="entry name" value="SPOR"/>
    <property type="match status" value="1"/>
</dbReference>
<dbReference type="Pfam" id="PF00768">
    <property type="entry name" value="Peptidase_S11"/>
    <property type="match status" value="1"/>
</dbReference>
<dbReference type="GO" id="GO:0006508">
    <property type="term" value="P:proteolysis"/>
    <property type="evidence" value="ECO:0007669"/>
    <property type="project" value="InterPro"/>
</dbReference>
<dbReference type="PROSITE" id="PS51257">
    <property type="entry name" value="PROKAR_LIPOPROTEIN"/>
    <property type="match status" value="1"/>
</dbReference>
<evidence type="ECO:0000256" key="5">
    <source>
        <dbReference type="ARBA" id="ARBA00022984"/>
    </source>
</evidence>
<feature type="active site" description="Acyl-ester intermediate" evidence="7">
    <location>
        <position position="50"/>
    </location>
</feature>
<keyword evidence="13" id="KW-0645">Protease</keyword>